<evidence type="ECO:0000313" key="2">
    <source>
        <dbReference type="Proteomes" id="UP000679179"/>
    </source>
</evidence>
<dbReference type="InterPro" id="IPR021618">
    <property type="entry name" value="DUF3232"/>
</dbReference>
<dbReference type="RefSeq" id="WP_212903335.1">
    <property type="nucleotide sequence ID" value="NZ_BOPZ01000008.1"/>
</dbReference>
<keyword evidence="2" id="KW-1185">Reference proteome</keyword>
<dbReference type="Pfam" id="PF11554">
    <property type="entry name" value="DUF3232"/>
    <property type="match status" value="1"/>
</dbReference>
<sequence>MIIEDLEKLANKVKSDKDELDFVYDIINYCCDYTAKVIRSTANNLMGQYYCESLEAYRMISESLDENKTTTHNTFISSIKIVDKICARYNLPLIYGKSYDDIKEINKFALTLMEEMLYYNENKNINKSDKEKIIS</sequence>
<evidence type="ECO:0000313" key="1">
    <source>
        <dbReference type="EMBL" id="GIM28608.1"/>
    </source>
</evidence>
<organism evidence="1 2">
    <name type="scientific">Clostridium polyendosporum</name>
    <dbReference type="NCBI Taxonomy" id="69208"/>
    <lineage>
        <taxon>Bacteria</taxon>
        <taxon>Bacillati</taxon>
        <taxon>Bacillota</taxon>
        <taxon>Clostridia</taxon>
        <taxon>Eubacteriales</taxon>
        <taxon>Clostridiaceae</taxon>
        <taxon>Clostridium</taxon>
    </lineage>
</organism>
<proteinExistence type="predicted"/>
<accession>A0A919VLH6</accession>
<dbReference type="Gene3D" id="1.10.287.800">
    <property type="entry name" value="protein ne1242"/>
    <property type="match status" value="1"/>
</dbReference>
<name>A0A919VLH6_9CLOT</name>
<gene>
    <name evidence="1" type="ORF">CPJCM30710_12740</name>
</gene>
<dbReference type="EMBL" id="BOPZ01000008">
    <property type="protein sequence ID" value="GIM28608.1"/>
    <property type="molecule type" value="Genomic_DNA"/>
</dbReference>
<dbReference type="AlphaFoldDB" id="A0A919VLH6"/>
<comment type="caution">
    <text evidence="1">The sequence shown here is derived from an EMBL/GenBank/DDBJ whole genome shotgun (WGS) entry which is preliminary data.</text>
</comment>
<protein>
    <submittedName>
        <fullName evidence="1">Uncharacterized protein</fullName>
    </submittedName>
</protein>
<dbReference type="Proteomes" id="UP000679179">
    <property type="component" value="Unassembled WGS sequence"/>
</dbReference>
<reference evidence="1" key="1">
    <citation type="submission" date="2021-03" db="EMBL/GenBank/DDBJ databases">
        <title>Taxonomic study of Clostridium polyendosporum from meadow-gley soil under rice.</title>
        <authorList>
            <person name="Kobayashi H."/>
            <person name="Tanizawa Y."/>
            <person name="Yagura M."/>
        </authorList>
    </citation>
    <scope>NUCLEOTIDE SEQUENCE</scope>
    <source>
        <strain evidence="1">JCM 30710</strain>
    </source>
</reference>